<evidence type="ECO:0000256" key="2">
    <source>
        <dbReference type="ARBA" id="ARBA00005814"/>
    </source>
</evidence>
<keyword evidence="3" id="KW-0813">Transport</keyword>
<dbReference type="Pfam" id="PF01061">
    <property type="entry name" value="ABC2_membrane"/>
    <property type="match status" value="1"/>
</dbReference>
<dbReference type="GO" id="GO:0005524">
    <property type="term" value="F:ATP binding"/>
    <property type="evidence" value="ECO:0007669"/>
    <property type="project" value="UniProtKB-KW"/>
</dbReference>
<dbReference type="SUPFAM" id="SSF52540">
    <property type="entry name" value="P-loop containing nucleoside triphosphate hydrolases"/>
    <property type="match status" value="1"/>
</dbReference>
<comment type="subcellular location">
    <subcellularLocation>
        <location evidence="1">Membrane</location>
        <topology evidence="1">Multi-pass membrane protein</topology>
    </subcellularLocation>
</comment>
<dbReference type="PROSITE" id="PS50893">
    <property type="entry name" value="ABC_TRANSPORTER_2"/>
    <property type="match status" value="1"/>
</dbReference>
<evidence type="ECO:0000256" key="6">
    <source>
        <dbReference type="ARBA" id="ARBA00022741"/>
    </source>
</evidence>
<dbReference type="GO" id="GO:0016020">
    <property type="term" value="C:membrane"/>
    <property type="evidence" value="ECO:0007669"/>
    <property type="project" value="UniProtKB-SubCell"/>
</dbReference>
<comment type="similarity">
    <text evidence="2">Belongs to the ABC transporter superfamily. ABCG family. Eye pigment precursor importer (TC 3.A.1.204) subfamily.</text>
</comment>
<dbReference type="CDD" id="cd03213">
    <property type="entry name" value="ABCG_EPDR"/>
    <property type="match status" value="1"/>
</dbReference>
<evidence type="ECO:0000256" key="1">
    <source>
        <dbReference type="ARBA" id="ARBA00004141"/>
    </source>
</evidence>
<dbReference type="InterPro" id="IPR013525">
    <property type="entry name" value="ABC2_TM"/>
</dbReference>
<gene>
    <name evidence="13" type="ORF">ABEB36_008533</name>
</gene>
<keyword evidence="14" id="KW-1185">Reference proteome</keyword>
<dbReference type="InterPro" id="IPR003439">
    <property type="entry name" value="ABC_transporter-like_ATP-bd"/>
</dbReference>
<evidence type="ECO:0000256" key="11">
    <source>
        <dbReference type="SAM" id="Phobius"/>
    </source>
</evidence>
<evidence type="ECO:0000313" key="14">
    <source>
        <dbReference type="Proteomes" id="UP001566132"/>
    </source>
</evidence>
<protein>
    <recommendedName>
        <fullName evidence="10">Protein white</fullName>
    </recommendedName>
</protein>
<evidence type="ECO:0000313" key="13">
    <source>
        <dbReference type="EMBL" id="KAL1497603.1"/>
    </source>
</evidence>
<dbReference type="InterPro" id="IPR017871">
    <property type="entry name" value="ABC_transporter-like_CS"/>
</dbReference>
<dbReference type="FunFam" id="3.40.50.300:FF:001225">
    <property type="entry name" value="ATP-binding cassette sub-family G member"/>
    <property type="match status" value="1"/>
</dbReference>
<feature type="transmembrane region" description="Helical" evidence="11">
    <location>
        <begin position="425"/>
        <end position="443"/>
    </location>
</feature>
<dbReference type="EMBL" id="JBDJPC010000006">
    <property type="protein sequence ID" value="KAL1497603.1"/>
    <property type="molecule type" value="Genomic_DNA"/>
</dbReference>
<dbReference type="InterPro" id="IPR027417">
    <property type="entry name" value="P-loop_NTPase"/>
</dbReference>
<evidence type="ECO:0000256" key="4">
    <source>
        <dbReference type="ARBA" id="ARBA00022474"/>
    </source>
</evidence>
<keyword evidence="7" id="KW-0067">ATP-binding</keyword>
<keyword evidence="4" id="KW-0608">Pigment</keyword>
<sequence length="682" mass="76659">METNELTPLLIKNDSVTEDGYNENYSSERAYRIPVYCAPIEPLNSNIKPIPLEDRVSYTWSSLNVFANTETSRNESTFCFCCRTYPEQTFQKKHIVKNVSGTAYPGELLAILGSSGAGKTTLLNALTFRSPKNITVSGTRCVNGTPVNSKALTSLSAYVQQDELFIGSLTVKEHLRFQALVRMDRYISYEKRMKRVDEVIHEMNLNKCENTCIGIPGRLKGISGGELKRLSFAAEVLTNPSLMFCDEPTSGLDSFMALNVVQTLKKMAHAGKTVVCTIHQPSSELYAMFDKLLLMAEGRIAFLGTPEEADVFFRELEAPCPRNYNPADYFIQLLAIVPGNEESCRNAVNMICDKFQRSELGIKIALDAAMTSGEFLKHGETDIWINGGNGNKSPYKASWCAQFRAVLWRSWLSIIKEPLLMKVRLLQTILVALVMGAIYYGQIINQDGVMNINGAIFMFLTNMTFQNVFAVINVFSTELPIFLREHKNGMYRTDVYFLGKTLADIPIFIFLPLLFLSITYFMIGLNSEMPRFFIACAIIVLVANAATSFGYFISCISSTLSMALSIGPPLLLPFLLFGGFLLNIESIPIYFEWLSYLSWFKYGNEALLINQWNNVTNIQCPPGNSTCPKNGRVILEYYNFKSGHLILDILSLLGLVVLFRLSAFLALLWKTYNDKEPKSQFI</sequence>
<dbReference type="Pfam" id="PF19055">
    <property type="entry name" value="ABC2_membrane_7"/>
    <property type="match status" value="1"/>
</dbReference>
<feature type="transmembrane region" description="Helical" evidence="11">
    <location>
        <begin position="532"/>
        <end position="558"/>
    </location>
</feature>
<dbReference type="Gene3D" id="3.40.50.300">
    <property type="entry name" value="P-loop containing nucleotide triphosphate hydrolases"/>
    <property type="match status" value="1"/>
</dbReference>
<feature type="domain" description="ABC transporter" evidence="12">
    <location>
        <begin position="72"/>
        <end position="322"/>
    </location>
</feature>
<proteinExistence type="inferred from homology"/>
<dbReference type="AlphaFoldDB" id="A0ABD1EM75"/>
<organism evidence="13 14">
    <name type="scientific">Hypothenemus hampei</name>
    <name type="common">Coffee berry borer</name>
    <dbReference type="NCBI Taxonomy" id="57062"/>
    <lineage>
        <taxon>Eukaryota</taxon>
        <taxon>Metazoa</taxon>
        <taxon>Ecdysozoa</taxon>
        <taxon>Arthropoda</taxon>
        <taxon>Hexapoda</taxon>
        <taxon>Insecta</taxon>
        <taxon>Pterygota</taxon>
        <taxon>Neoptera</taxon>
        <taxon>Endopterygota</taxon>
        <taxon>Coleoptera</taxon>
        <taxon>Polyphaga</taxon>
        <taxon>Cucujiformia</taxon>
        <taxon>Curculionidae</taxon>
        <taxon>Scolytinae</taxon>
        <taxon>Hypothenemus</taxon>
    </lineage>
</organism>
<keyword evidence="6" id="KW-0547">Nucleotide-binding</keyword>
<evidence type="ECO:0000259" key="12">
    <source>
        <dbReference type="PROSITE" id="PS50893"/>
    </source>
</evidence>
<dbReference type="NCBIfam" id="TIGR00955">
    <property type="entry name" value="3a01204"/>
    <property type="match status" value="1"/>
</dbReference>
<dbReference type="InterPro" id="IPR003593">
    <property type="entry name" value="AAA+_ATPase"/>
</dbReference>
<dbReference type="InterPro" id="IPR005284">
    <property type="entry name" value="Pigment_permease/Abcg"/>
</dbReference>
<dbReference type="InterPro" id="IPR050352">
    <property type="entry name" value="ABCG_transporters"/>
</dbReference>
<evidence type="ECO:0000256" key="10">
    <source>
        <dbReference type="ARBA" id="ARBA00039188"/>
    </source>
</evidence>
<dbReference type="PANTHER" id="PTHR48041">
    <property type="entry name" value="ABC TRANSPORTER G FAMILY MEMBER 28"/>
    <property type="match status" value="1"/>
</dbReference>
<dbReference type="Pfam" id="PF00005">
    <property type="entry name" value="ABC_tran"/>
    <property type="match status" value="1"/>
</dbReference>
<feature type="transmembrane region" description="Helical" evidence="11">
    <location>
        <begin position="455"/>
        <end position="475"/>
    </location>
</feature>
<keyword evidence="8 11" id="KW-1133">Transmembrane helix</keyword>
<evidence type="ECO:0000256" key="9">
    <source>
        <dbReference type="ARBA" id="ARBA00023136"/>
    </source>
</evidence>
<name>A0ABD1EM75_HYPHA</name>
<accession>A0ABD1EM75</accession>
<feature type="transmembrane region" description="Helical" evidence="11">
    <location>
        <begin position="570"/>
        <end position="591"/>
    </location>
</feature>
<evidence type="ECO:0000256" key="7">
    <source>
        <dbReference type="ARBA" id="ARBA00022840"/>
    </source>
</evidence>
<feature type="transmembrane region" description="Helical" evidence="11">
    <location>
        <begin position="645"/>
        <end position="669"/>
    </location>
</feature>
<reference evidence="13 14" key="1">
    <citation type="submission" date="2024-05" db="EMBL/GenBank/DDBJ databases">
        <title>Genetic variation in Jamaican populations of the coffee berry borer (Hypothenemus hampei).</title>
        <authorList>
            <person name="Errbii M."/>
            <person name="Myrie A."/>
        </authorList>
    </citation>
    <scope>NUCLEOTIDE SEQUENCE [LARGE SCALE GENOMIC DNA]</scope>
    <source>
        <strain evidence="13">JA-Hopewell-2020-01-JO</strain>
        <tissue evidence="13">Whole body</tissue>
    </source>
</reference>
<comment type="caution">
    <text evidence="13">The sequence shown here is derived from an EMBL/GenBank/DDBJ whole genome shotgun (WGS) entry which is preliminary data.</text>
</comment>
<evidence type="ECO:0000256" key="8">
    <source>
        <dbReference type="ARBA" id="ARBA00022989"/>
    </source>
</evidence>
<dbReference type="PANTHER" id="PTHR48041:SF129">
    <property type="entry name" value="PROTEIN WHITE"/>
    <property type="match status" value="1"/>
</dbReference>
<dbReference type="PROSITE" id="PS00211">
    <property type="entry name" value="ABC_TRANSPORTER_1"/>
    <property type="match status" value="1"/>
</dbReference>
<evidence type="ECO:0000256" key="5">
    <source>
        <dbReference type="ARBA" id="ARBA00022692"/>
    </source>
</evidence>
<dbReference type="InterPro" id="IPR043926">
    <property type="entry name" value="ABCG_dom"/>
</dbReference>
<dbReference type="SMART" id="SM00382">
    <property type="entry name" value="AAA"/>
    <property type="match status" value="1"/>
</dbReference>
<evidence type="ECO:0000256" key="3">
    <source>
        <dbReference type="ARBA" id="ARBA00022448"/>
    </source>
</evidence>
<dbReference type="Proteomes" id="UP001566132">
    <property type="component" value="Unassembled WGS sequence"/>
</dbReference>
<dbReference type="GO" id="GO:0031409">
    <property type="term" value="F:pigment binding"/>
    <property type="evidence" value="ECO:0007669"/>
    <property type="project" value="UniProtKB-KW"/>
</dbReference>
<feature type="transmembrane region" description="Helical" evidence="11">
    <location>
        <begin position="495"/>
        <end position="520"/>
    </location>
</feature>
<keyword evidence="5 11" id="KW-0812">Transmembrane</keyword>
<keyword evidence="9 11" id="KW-0472">Membrane</keyword>